<evidence type="ECO:0000256" key="4">
    <source>
        <dbReference type="ARBA" id="ARBA00022692"/>
    </source>
</evidence>
<name>A0A3P1WSF9_9ACTN</name>
<evidence type="ECO:0000256" key="3">
    <source>
        <dbReference type="ARBA" id="ARBA00022475"/>
    </source>
</evidence>
<dbReference type="EMBL" id="RQYT01000032">
    <property type="protein sequence ID" value="RRD48707.1"/>
    <property type="molecule type" value="Genomic_DNA"/>
</dbReference>
<proteinExistence type="inferred from homology"/>
<dbReference type="AlphaFoldDB" id="A0A3P1WSF9"/>
<dbReference type="GO" id="GO:0005886">
    <property type="term" value="C:plasma membrane"/>
    <property type="evidence" value="ECO:0007669"/>
    <property type="project" value="UniProtKB-SubCell"/>
</dbReference>
<comment type="caution">
    <text evidence="9">The sequence shown here is derived from an EMBL/GenBank/DDBJ whole genome shotgun (WGS) entry which is preliminary data.</text>
</comment>
<comment type="subcellular location">
    <subcellularLocation>
        <location evidence="1">Cell membrane</location>
        <topology evidence="1">Multi-pass membrane protein</topology>
    </subcellularLocation>
</comment>
<dbReference type="Proteomes" id="UP000280935">
    <property type="component" value="Unassembled WGS sequence"/>
</dbReference>
<evidence type="ECO:0000313" key="9">
    <source>
        <dbReference type="EMBL" id="RRD48707.1"/>
    </source>
</evidence>
<dbReference type="Pfam" id="PF09335">
    <property type="entry name" value="VTT_dom"/>
    <property type="match status" value="1"/>
</dbReference>
<evidence type="ECO:0000256" key="6">
    <source>
        <dbReference type="ARBA" id="ARBA00023136"/>
    </source>
</evidence>
<dbReference type="PANTHER" id="PTHR42709:SF6">
    <property type="entry name" value="UNDECAPRENYL PHOSPHATE TRANSPORTER A"/>
    <property type="match status" value="1"/>
</dbReference>
<keyword evidence="4 7" id="KW-0812">Transmembrane</keyword>
<feature type="transmembrane region" description="Helical" evidence="7">
    <location>
        <begin position="12"/>
        <end position="36"/>
    </location>
</feature>
<dbReference type="InterPro" id="IPR032816">
    <property type="entry name" value="VTT_dom"/>
</dbReference>
<comment type="similarity">
    <text evidence="2">Belongs to the DedA family.</text>
</comment>
<keyword evidence="3" id="KW-1003">Cell membrane</keyword>
<evidence type="ECO:0000256" key="7">
    <source>
        <dbReference type="SAM" id="Phobius"/>
    </source>
</evidence>
<gene>
    <name evidence="9" type="ORF">EII35_11660</name>
</gene>
<evidence type="ECO:0000259" key="8">
    <source>
        <dbReference type="Pfam" id="PF09335"/>
    </source>
</evidence>
<feature type="transmembrane region" description="Helical" evidence="7">
    <location>
        <begin position="68"/>
        <end position="89"/>
    </location>
</feature>
<feature type="transmembrane region" description="Helical" evidence="7">
    <location>
        <begin position="125"/>
        <end position="145"/>
    </location>
</feature>
<dbReference type="OrthoDB" id="3727474at2"/>
<feature type="transmembrane region" description="Helical" evidence="7">
    <location>
        <begin position="157"/>
        <end position="176"/>
    </location>
</feature>
<dbReference type="InterPro" id="IPR051311">
    <property type="entry name" value="DedA_domain"/>
</dbReference>
<evidence type="ECO:0000256" key="2">
    <source>
        <dbReference type="ARBA" id="ARBA00010792"/>
    </source>
</evidence>
<organism evidence="9 10">
    <name type="scientific">Arachnia propionica</name>
    <dbReference type="NCBI Taxonomy" id="1750"/>
    <lineage>
        <taxon>Bacteria</taxon>
        <taxon>Bacillati</taxon>
        <taxon>Actinomycetota</taxon>
        <taxon>Actinomycetes</taxon>
        <taxon>Propionibacteriales</taxon>
        <taxon>Propionibacteriaceae</taxon>
        <taxon>Arachnia</taxon>
    </lineage>
</organism>
<evidence type="ECO:0000256" key="1">
    <source>
        <dbReference type="ARBA" id="ARBA00004651"/>
    </source>
</evidence>
<keyword evidence="5 7" id="KW-1133">Transmembrane helix</keyword>
<keyword evidence="6 7" id="KW-0472">Membrane</keyword>
<feature type="transmembrane region" description="Helical" evidence="7">
    <location>
        <begin position="188"/>
        <end position="209"/>
    </location>
</feature>
<reference evidence="9 10" key="1">
    <citation type="submission" date="2018-11" db="EMBL/GenBank/DDBJ databases">
        <title>Genomes From Bacteria Associated with the Canine Oral Cavity: a Test Case for Automated Genome-Based Taxonomic Assignment.</title>
        <authorList>
            <person name="Coil D.A."/>
            <person name="Jospin G."/>
            <person name="Darling A.E."/>
            <person name="Wallis C."/>
            <person name="Davis I.J."/>
            <person name="Harris S."/>
            <person name="Eisen J.A."/>
            <person name="Holcombe L.J."/>
            <person name="O'Flynn C."/>
        </authorList>
    </citation>
    <scope>NUCLEOTIDE SEQUENCE [LARGE SCALE GENOMIC DNA]</scope>
    <source>
        <strain evidence="9 10">OH2822_COT-296</strain>
    </source>
</reference>
<feature type="domain" description="VTT" evidence="8">
    <location>
        <begin position="59"/>
        <end position="176"/>
    </location>
</feature>
<protein>
    <submittedName>
        <fullName evidence="9">DedA family protein</fullName>
    </submittedName>
</protein>
<dbReference type="PANTHER" id="PTHR42709">
    <property type="entry name" value="ALKALINE PHOSPHATASE LIKE PROTEIN"/>
    <property type="match status" value="1"/>
</dbReference>
<accession>A0A3P1WSF9</accession>
<evidence type="ECO:0000313" key="10">
    <source>
        <dbReference type="Proteomes" id="UP000280935"/>
    </source>
</evidence>
<evidence type="ECO:0000256" key="5">
    <source>
        <dbReference type="ARBA" id="ARBA00022989"/>
    </source>
</evidence>
<sequence>MPWKHKPGKADIACLSWFGVATVYGLIMLPLRVWLLAHGPDVLAMVAGSRSGVAASGALASQGRMAHWPIVLVIAWITSIKLDWIFWWAGKLWGRGMIEVWSGQSKRAAKSYAVAERWARALGPLGFVIAYVPIPLPIMQVVFVLAGATGLSLRRFLIYDFIASTLWLSIYFLLGWQFGEPFEALLEAYTRVANYIAIALIVVVVLGIMKRKEEKKG</sequence>